<dbReference type="NCBIfam" id="TIGR01458">
    <property type="entry name" value="HAD-SF-IIA-hyp3"/>
    <property type="match status" value="1"/>
</dbReference>
<evidence type="ECO:0000313" key="15">
    <source>
        <dbReference type="RefSeq" id="XP_029645259.1"/>
    </source>
</evidence>
<keyword evidence="6" id="KW-0963">Cytoplasm</keyword>
<comment type="catalytic activity">
    <reaction evidence="13">
        <text>diphosphate + H2O = 2 phosphate + H(+)</text>
        <dbReference type="Rhea" id="RHEA:24576"/>
        <dbReference type="ChEBI" id="CHEBI:15377"/>
        <dbReference type="ChEBI" id="CHEBI:15378"/>
        <dbReference type="ChEBI" id="CHEBI:33019"/>
        <dbReference type="ChEBI" id="CHEBI:43474"/>
        <dbReference type="EC" id="3.6.1.1"/>
    </reaction>
</comment>
<evidence type="ECO:0000256" key="2">
    <source>
        <dbReference type="ARBA" id="ARBA00004123"/>
    </source>
</evidence>
<evidence type="ECO:0000256" key="7">
    <source>
        <dbReference type="ARBA" id="ARBA00022723"/>
    </source>
</evidence>
<evidence type="ECO:0000256" key="5">
    <source>
        <dbReference type="ARBA" id="ARBA00012146"/>
    </source>
</evidence>
<comment type="subcellular location">
    <subcellularLocation>
        <location evidence="3">Cytoplasm</location>
    </subcellularLocation>
    <subcellularLocation>
        <location evidence="2">Nucleus</location>
    </subcellularLocation>
</comment>
<dbReference type="GO" id="GO:0004427">
    <property type="term" value="F:inorganic diphosphate phosphatase activity"/>
    <property type="evidence" value="ECO:0007669"/>
    <property type="project" value="UniProtKB-EC"/>
</dbReference>
<keyword evidence="7" id="KW-0479">Metal-binding</keyword>
<dbReference type="KEGG" id="osn:115219250"/>
<keyword evidence="9" id="KW-0460">Magnesium</keyword>
<evidence type="ECO:0000256" key="4">
    <source>
        <dbReference type="ARBA" id="ARBA00007958"/>
    </source>
</evidence>
<comment type="function">
    <text evidence="11">Phosphatase that hydrolyzes imidodiphosphate, 3-phosphohistidine and 6-phospholysine. Has broad substrate specificity and can also hydrolyze inorganic diphosphate, but with lower efficiency.</text>
</comment>
<dbReference type="Proteomes" id="UP000515154">
    <property type="component" value="Linkage group LG14"/>
</dbReference>
<name>A0A6P7T3F0_9MOLL</name>
<gene>
    <name evidence="15" type="primary">LOC115219250</name>
</gene>
<evidence type="ECO:0000313" key="14">
    <source>
        <dbReference type="Proteomes" id="UP000515154"/>
    </source>
</evidence>
<dbReference type="GO" id="GO:0005829">
    <property type="term" value="C:cytosol"/>
    <property type="evidence" value="ECO:0007669"/>
    <property type="project" value="TreeGrafter"/>
</dbReference>
<dbReference type="Pfam" id="PF13242">
    <property type="entry name" value="Hydrolase_like"/>
    <property type="match status" value="1"/>
</dbReference>
<proteinExistence type="inferred from homology"/>
<keyword evidence="14" id="KW-1185">Reference proteome</keyword>
<dbReference type="Gene3D" id="3.40.50.1000">
    <property type="entry name" value="HAD superfamily/HAD-like"/>
    <property type="match status" value="2"/>
</dbReference>
<dbReference type="RefSeq" id="XP_029645259.1">
    <property type="nucleotide sequence ID" value="XM_029789399.2"/>
</dbReference>
<keyword evidence="10" id="KW-0539">Nucleus</keyword>
<dbReference type="InterPro" id="IPR036412">
    <property type="entry name" value="HAD-like_sf"/>
</dbReference>
<dbReference type="SUPFAM" id="SSF56784">
    <property type="entry name" value="HAD-like"/>
    <property type="match status" value="1"/>
</dbReference>
<dbReference type="GO" id="GO:0005634">
    <property type="term" value="C:nucleus"/>
    <property type="evidence" value="ECO:0007669"/>
    <property type="project" value="UniProtKB-SubCell"/>
</dbReference>
<protein>
    <recommendedName>
        <fullName evidence="12">Phospholysine phosphohistidine inorganic pyrophosphate phosphatase</fullName>
        <ecNumber evidence="5">3.6.1.1</ecNumber>
    </recommendedName>
</protein>
<comment type="similarity">
    <text evidence="4">Belongs to the HAD-like hydrolase superfamily.</text>
</comment>
<evidence type="ECO:0000256" key="12">
    <source>
        <dbReference type="ARBA" id="ARBA00039357"/>
    </source>
</evidence>
<evidence type="ECO:0000256" key="10">
    <source>
        <dbReference type="ARBA" id="ARBA00023242"/>
    </source>
</evidence>
<evidence type="ECO:0000256" key="6">
    <source>
        <dbReference type="ARBA" id="ARBA00022490"/>
    </source>
</evidence>
<dbReference type="InterPro" id="IPR006355">
    <property type="entry name" value="LHPP/HDHD2"/>
</dbReference>
<dbReference type="Pfam" id="PF13344">
    <property type="entry name" value="Hydrolase_6"/>
    <property type="match status" value="1"/>
</dbReference>
<organism evidence="14 15">
    <name type="scientific">Octopus sinensis</name>
    <name type="common">East Asian common octopus</name>
    <dbReference type="NCBI Taxonomy" id="2607531"/>
    <lineage>
        <taxon>Eukaryota</taxon>
        <taxon>Metazoa</taxon>
        <taxon>Spiralia</taxon>
        <taxon>Lophotrochozoa</taxon>
        <taxon>Mollusca</taxon>
        <taxon>Cephalopoda</taxon>
        <taxon>Coleoidea</taxon>
        <taxon>Octopodiformes</taxon>
        <taxon>Octopoda</taxon>
        <taxon>Incirrata</taxon>
        <taxon>Octopodidae</taxon>
        <taxon>Octopus</taxon>
    </lineage>
</organism>
<accession>A0A6P7T3F0</accession>
<evidence type="ECO:0000256" key="3">
    <source>
        <dbReference type="ARBA" id="ARBA00004496"/>
    </source>
</evidence>
<evidence type="ECO:0000256" key="1">
    <source>
        <dbReference type="ARBA" id="ARBA00001946"/>
    </source>
</evidence>
<dbReference type="NCBIfam" id="TIGR01549">
    <property type="entry name" value="HAD-SF-IA-v1"/>
    <property type="match status" value="1"/>
</dbReference>
<dbReference type="CDD" id="cd07509">
    <property type="entry name" value="HAD_PPase"/>
    <property type="match status" value="1"/>
</dbReference>
<dbReference type="GO" id="GO:0016791">
    <property type="term" value="F:phosphatase activity"/>
    <property type="evidence" value="ECO:0007669"/>
    <property type="project" value="InterPro"/>
</dbReference>
<dbReference type="PANTHER" id="PTHR19288">
    <property type="entry name" value="4-NITROPHENYLPHOSPHATASE-RELATED"/>
    <property type="match status" value="1"/>
</dbReference>
<dbReference type="InterPro" id="IPR006357">
    <property type="entry name" value="HAD-SF_hydro_IIA"/>
</dbReference>
<evidence type="ECO:0000256" key="9">
    <source>
        <dbReference type="ARBA" id="ARBA00022842"/>
    </source>
</evidence>
<evidence type="ECO:0000256" key="11">
    <source>
        <dbReference type="ARBA" id="ARBA00037258"/>
    </source>
</evidence>
<evidence type="ECO:0000256" key="8">
    <source>
        <dbReference type="ARBA" id="ARBA00022801"/>
    </source>
</evidence>
<dbReference type="NCBIfam" id="TIGR01460">
    <property type="entry name" value="HAD-SF-IIA"/>
    <property type="match status" value="1"/>
</dbReference>
<dbReference type="EC" id="3.6.1.1" evidence="5"/>
<dbReference type="InterPro" id="IPR023214">
    <property type="entry name" value="HAD_sf"/>
</dbReference>
<dbReference type="FunFam" id="3.40.50.1000:FF:000051">
    <property type="entry name" value="Phospholysine phosphohistidine inorganic pyrophosphate phosphatase"/>
    <property type="match status" value="1"/>
</dbReference>
<sequence length="271" mass="29492">MAVTCRAVGYWTNVKGLLLDITGVLYESTNTGGCAIEGSVEAIQRLKNSGIPVRFCTNENAVTKKVLTEKLRKFGFDIECSQIFSPIPAVCSVLGSRGLRPLLLVNPKAAEDFRDIDTSKPNCVIIGDMAEHFTYEVMNEAFQLLKSLSHPVLLALGSSKFYQENGKLVLDSGAYMKVLESACDIEAEVFGKPSPEFFKTALKDMNLKPDEVVMIGDDIVNDIGGAQAVGLRGVQVCTGKFRPENKNHPTVKPDGFAKNLAEAVDRILSNN</sequence>
<keyword evidence="8" id="KW-0378">Hydrolase</keyword>
<reference evidence="15" key="1">
    <citation type="submission" date="2025-08" db="UniProtKB">
        <authorList>
            <consortium name="RefSeq"/>
        </authorList>
    </citation>
    <scope>IDENTIFICATION</scope>
</reference>
<dbReference type="AlphaFoldDB" id="A0A6P7T3F0"/>
<dbReference type="InterPro" id="IPR006439">
    <property type="entry name" value="HAD-SF_hydro_IA"/>
</dbReference>
<comment type="cofactor">
    <cofactor evidence="1">
        <name>Mg(2+)</name>
        <dbReference type="ChEBI" id="CHEBI:18420"/>
    </cofactor>
</comment>
<dbReference type="PANTHER" id="PTHR19288:SF44">
    <property type="entry name" value="PHOSPHOLYSINE PHOSPHOHISTIDINE INORGANIC PYROPHOSPHATE PHOSPHATASE"/>
    <property type="match status" value="1"/>
</dbReference>
<evidence type="ECO:0000256" key="13">
    <source>
        <dbReference type="ARBA" id="ARBA00047820"/>
    </source>
</evidence>
<dbReference type="GO" id="GO:0046872">
    <property type="term" value="F:metal ion binding"/>
    <property type="evidence" value="ECO:0007669"/>
    <property type="project" value="UniProtKB-KW"/>
</dbReference>